<organism evidence="3 4">
    <name type="scientific">Flavisphingopyxis soli</name>
    <dbReference type="NCBI Taxonomy" id="2601267"/>
    <lineage>
        <taxon>Bacteria</taxon>
        <taxon>Pseudomonadati</taxon>
        <taxon>Pseudomonadota</taxon>
        <taxon>Alphaproteobacteria</taxon>
        <taxon>Sphingomonadales</taxon>
        <taxon>Sphingopyxidaceae</taxon>
        <taxon>Flavisphingopyxis</taxon>
    </lineage>
</organism>
<dbReference type="InterPro" id="IPR005184">
    <property type="entry name" value="DUF306_Meta_HslJ"/>
</dbReference>
<evidence type="ECO:0000313" key="3">
    <source>
        <dbReference type="EMBL" id="TXC68925.1"/>
    </source>
</evidence>
<evidence type="ECO:0000259" key="2">
    <source>
        <dbReference type="Pfam" id="PF03724"/>
    </source>
</evidence>
<protein>
    <submittedName>
        <fullName evidence="3">META domain-containing protein</fullName>
    </submittedName>
</protein>
<name>A0A5C6UAU0_9SPHN</name>
<dbReference type="InterPro" id="IPR038670">
    <property type="entry name" value="HslJ-like_sf"/>
</dbReference>
<feature type="signal peptide" evidence="1">
    <location>
        <begin position="1"/>
        <end position="16"/>
    </location>
</feature>
<evidence type="ECO:0000256" key="1">
    <source>
        <dbReference type="SAM" id="SignalP"/>
    </source>
</evidence>
<proteinExistence type="predicted"/>
<gene>
    <name evidence="3" type="ORF">FSZ31_08175</name>
</gene>
<dbReference type="Pfam" id="PF03724">
    <property type="entry name" value="META"/>
    <property type="match status" value="1"/>
</dbReference>
<dbReference type="Gene3D" id="2.40.128.270">
    <property type="match status" value="1"/>
</dbReference>
<dbReference type="PANTHER" id="PTHR35535">
    <property type="entry name" value="HEAT SHOCK PROTEIN HSLJ"/>
    <property type="match status" value="1"/>
</dbReference>
<evidence type="ECO:0000313" key="4">
    <source>
        <dbReference type="Proteomes" id="UP000321129"/>
    </source>
</evidence>
<comment type="caution">
    <text evidence="3">The sequence shown here is derived from an EMBL/GenBank/DDBJ whole genome shotgun (WGS) entry which is preliminary data.</text>
</comment>
<feature type="chain" id="PRO_5022737692" evidence="1">
    <location>
        <begin position="17"/>
        <end position="237"/>
    </location>
</feature>
<dbReference type="OrthoDB" id="5489750at2"/>
<dbReference type="PROSITE" id="PS51257">
    <property type="entry name" value="PROKAR_LIPOPROTEIN"/>
    <property type="match status" value="1"/>
</dbReference>
<reference evidence="3 4" key="1">
    <citation type="submission" date="2019-08" db="EMBL/GenBank/DDBJ databases">
        <title>Sphingorhabdus soil sp. nov., isolated from arctic soil.</title>
        <authorList>
            <person name="Liu Y."/>
        </authorList>
    </citation>
    <scope>NUCLEOTIDE SEQUENCE [LARGE SCALE GENOMIC DNA]</scope>
    <source>
        <strain evidence="3 4">D-2Q-5-6</strain>
    </source>
</reference>
<accession>A0A5C6UAU0</accession>
<feature type="domain" description="DUF306" evidence="2">
    <location>
        <begin position="128"/>
        <end position="230"/>
    </location>
</feature>
<sequence>MIRTFAVSALATLALAGCTTVQNGSEAAPAADGDTYLALGTEPGWTLEITPTRLNYVGSYGETRVAEANPGARTTFNGHRYEGQRLTVDITHGACSDGMSDQRYADHVTVELDGATLSGCGGATLPPADLAGTRWQMRSINGASVDRSIATSLAFDGTRMSGSAGCNRFSASYSSDGTRLSAGPIAATKMACTGPAKAQEQAAFAILGAPVTIRFAADGAMILMGTGGHNIVLDRVT</sequence>
<dbReference type="AlphaFoldDB" id="A0A5C6UAU0"/>
<dbReference type="EMBL" id="VOPY01000002">
    <property type="protein sequence ID" value="TXC68925.1"/>
    <property type="molecule type" value="Genomic_DNA"/>
</dbReference>
<dbReference type="InterPro" id="IPR053147">
    <property type="entry name" value="Hsp_HslJ-like"/>
</dbReference>
<keyword evidence="4" id="KW-1185">Reference proteome</keyword>
<keyword evidence="1" id="KW-0732">Signal</keyword>
<dbReference type="PANTHER" id="PTHR35535:SF1">
    <property type="entry name" value="HEAT SHOCK PROTEIN HSLJ"/>
    <property type="match status" value="1"/>
</dbReference>
<dbReference type="RefSeq" id="WP_147122880.1">
    <property type="nucleotide sequence ID" value="NZ_VOPY01000002.1"/>
</dbReference>
<dbReference type="Proteomes" id="UP000321129">
    <property type="component" value="Unassembled WGS sequence"/>
</dbReference>